<name>A0A1D3CUX9_9EIME</name>
<dbReference type="VEuPathDB" id="ToxoDB:cyc_03359"/>
<feature type="compositionally biased region" description="Low complexity" evidence="1">
    <location>
        <begin position="564"/>
        <end position="580"/>
    </location>
</feature>
<reference evidence="2 3" key="1">
    <citation type="journal article" date="2016" name="BMC Genomics">
        <title>Comparative genomics reveals Cyclospora cayetanensis possesses coccidia-like metabolism and invasion components but unique surface antigens.</title>
        <authorList>
            <person name="Liu S."/>
            <person name="Wang L."/>
            <person name="Zheng H."/>
            <person name="Xu Z."/>
            <person name="Roellig D.M."/>
            <person name="Li N."/>
            <person name="Frace M.A."/>
            <person name="Tang K."/>
            <person name="Arrowood M.J."/>
            <person name="Moss D.M."/>
            <person name="Zhang L."/>
            <person name="Feng Y."/>
            <person name="Xiao L."/>
        </authorList>
    </citation>
    <scope>NUCLEOTIDE SEQUENCE [LARGE SCALE GENOMIC DNA]</scope>
    <source>
        <strain evidence="2 3">CHN_HEN01</strain>
    </source>
</reference>
<accession>A0A1D3CUX9</accession>
<evidence type="ECO:0000313" key="2">
    <source>
        <dbReference type="EMBL" id="OEH74997.1"/>
    </source>
</evidence>
<keyword evidence="3" id="KW-1185">Reference proteome</keyword>
<evidence type="ECO:0000256" key="1">
    <source>
        <dbReference type="SAM" id="MobiDB-lite"/>
    </source>
</evidence>
<organism evidence="2 3">
    <name type="scientific">Cyclospora cayetanensis</name>
    <dbReference type="NCBI Taxonomy" id="88456"/>
    <lineage>
        <taxon>Eukaryota</taxon>
        <taxon>Sar</taxon>
        <taxon>Alveolata</taxon>
        <taxon>Apicomplexa</taxon>
        <taxon>Conoidasida</taxon>
        <taxon>Coccidia</taxon>
        <taxon>Eucoccidiorida</taxon>
        <taxon>Eimeriorina</taxon>
        <taxon>Eimeriidae</taxon>
        <taxon>Cyclospora</taxon>
    </lineage>
</organism>
<feature type="region of interest" description="Disordered" evidence="1">
    <location>
        <begin position="487"/>
        <end position="593"/>
    </location>
</feature>
<protein>
    <submittedName>
        <fullName evidence="2">Uncharacterized protein</fullName>
    </submittedName>
</protein>
<comment type="caution">
    <text evidence="2">The sequence shown here is derived from an EMBL/GenBank/DDBJ whole genome shotgun (WGS) entry which is preliminary data.</text>
</comment>
<dbReference type="InParanoid" id="A0A1D3CUX9"/>
<proteinExistence type="predicted"/>
<feature type="compositionally biased region" description="Polar residues" evidence="1">
    <location>
        <begin position="543"/>
        <end position="552"/>
    </location>
</feature>
<dbReference type="Proteomes" id="UP000095192">
    <property type="component" value="Unassembled WGS sequence"/>
</dbReference>
<gene>
    <name evidence="2" type="ORF">cyc_03359</name>
</gene>
<sequence>MSKSSPLRVGLVPGQIYTAQTLRGTRDPLAAQIEEPPANDLVLPFSTGRLGVHGGSLSDSHGSCSGDSFKANQQTLHSTVESIWGSASDAGSLQRWRKERGLRERRVKFGEIEGEPLSAQYWAGVSEKCRFQLYRQPQAVEPLRPPNAPVPCREKSSRASESSTLVLNTKTRQLERKGAKEVELIKRRYDTLLQQKVGGRTEKETENLCLLWEAFNRGCSDDSGWLRTKDFSWVLQRDERLFEIFGIKRKREKGSEEKPQWQKWLGKVFRNRDELLEVTRAGEQKLRAMLNSVRLVESHLIANERATDDLKMTFETFVSVFAKYLGDADPSEWASKETSFVEICTDKDPPYAMSITEMLVRDAILGISLTKTEARRPHKLQFGSVPLLEPPGLSLEQRASDRGQLQRAAEAKFMAQRIKNGDDHKLAARVRAEAEKTELELLQRTAKRESFERGLLQEDKLLLQRLREIREGQGVWHLRPLPKFKKEEEASAAAGGSNQPAGKAAAGKRTNGRANGAALRQVQRQRSTSQQHQAAEEQAGISRKSSAGSPAKQSVAALRESQNRSLGLSKSRSSNHSSLRPGQSGHRAKEVTS</sequence>
<dbReference type="EMBL" id="JROU02001856">
    <property type="protein sequence ID" value="OEH74997.1"/>
    <property type="molecule type" value="Genomic_DNA"/>
</dbReference>
<dbReference type="AlphaFoldDB" id="A0A1D3CUX9"/>
<feature type="compositionally biased region" description="Low complexity" evidence="1">
    <location>
        <begin position="520"/>
        <end position="533"/>
    </location>
</feature>
<evidence type="ECO:0000313" key="3">
    <source>
        <dbReference type="Proteomes" id="UP000095192"/>
    </source>
</evidence>